<dbReference type="Proteomes" id="UP000477722">
    <property type="component" value="Unassembled WGS sequence"/>
</dbReference>
<dbReference type="EMBL" id="JAAKZZ010000691">
    <property type="protein sequence ID" value="NGO73319.1"/>
    <property type="molecule type" value="Genomic_DNA"/>
</dbReference>
<sequence>GQAIGEGELSERAAGAVVAVPVAVYLLAVNFLQLRPYQHSALVRSAFPVCAVLVLGAVFLPEPVLVIGLLMALSVAVAVTATRHVREEPG</sequence>
<accession>A0A6G4X701</accession>
<feature type="transmembrane region" description="Helical" evidence="1">
    <location>
        <begin position="66"/>
        <end position="85"/>
    </location>
</feature>
<keyword evidence="1" id="KW-0812">Transmembrane</keyword>
<reference evidence="2 3" key="1">
    <citation type="submission" date="2020-02" db="EMBL/GenBank/DDBJ databases">
        <title>Whole-genome analyses of novel actinobacteria.</title>
        <authorList>
            <person name="Sahin N."/>
            <person name="Tatar D."/>
        </authorList>
    </citation>
    <scope>NUCLEOTIDE SEQUENCE [LARGE SCALE GENOMIC DNA]</scope>
    <source>
        <strain evidence="2 3">SB3404</strain>
    </source>
</reference>
<keyword evidence="1" id="KW-1133">Transmembrane helix</keyword>
<gene>
    <name evidence="2" type="ORF">G5C65_34315</name>
</gene>
<dbReference type="AlphaFoldDB" id="A0A6G4X701"/>
<comment type="caution">
    <text evidence="2">The sequence shown here is derived from an EMBL/GenBank/DDBJ whole genome shotgun (WGS) entry which is preliminary data.</text>
</comment>
<name>A0A6G4X701_9ACTN</name>
<organism evidence="2 3">
    <name type="scientific">Streptomyces boncukensis</name>
    <dbReference type="NCBI Taxonomy" id="2711219"/>
    <lineage>
        <taxon>Bacteria</taxon>
        <taxon>Bacillati</taxon>
        <taxon>Actinomycetota</taxon>
        <taxon>Actinomycetes</taxon>
        <taxon>Kitasatosporales</taxon>
        <taxon>Streptomycetaceae</taxon>
        <taxon>Streptomyces</taxon>
    </lineage>
</organism>
<keyword evidence="3" id="KW-1185">Reference proteome</keyword>
<feature type="non-terminal residue" evidence="2">
    <location>
        <position position="1"/>
    </location>
</feature>
<feature type="transmembrane region" description="Helical" evidence="1">
    <location>
        <begin position="41"/>
        <end position="60"/>
    </location>
</feature>
<evidence type="ECO:0000313" key="2">
    <source>
        <dbReference type="EMBL" id="NGO73319.1"/>
    </source>
</evidence>
<protein>
    <submittedName>
        <fullName evidence="2">Low temperature requirement protein A</fullName>
    </submittedName>
</protein>
<proteinExistence type="predicted"/>
<evidence type="ECO:0000256" key="1">
    <source>
        <dbReference type="SAM" id="Phobius"/>
    </source>
</evidence>
<feature type="transmembrane region" description="Helical" evidence="1">
    <location>
        <begin position="13"/>
        <end position="34"/>
    </location>
</feature>
<evidence type="ECO:0000313" key="3">
    <source>
        <dbReference type="Proteomes" id="UP000477722"/>
    </source>
</evidence>
<keyword evidence="1" id="KW-0472">Membrane</keyword>